<reference evidence="4" key="1">
    <citation type="submission" date="2013-11" db="EMBL/GenBank/DDBJ databases">
        <authorList>
            <person name="Hoang H.T."/>
            <person name="Killian M.L."/>
            <person name="Madson D.M."/>
            <person name="Arruda P.H.E."/>
            <person name="Sun D."/>
            <person name="Schwartz K.J."/>
            <person name="Yoon K."/>
        </authorList>
    </citation>
    <scope>NUCLEOTIDE SEQUENCE [LARGE SCALE GENOMIC DNA]</scope>
    <source>
        <strain evidence="4">CDK2</strain>
    </source>
</reference>
<dbReference type="STRING" id="699431.SY89_02014"/>
<dbReference type="OrthoDB" id="242625at2157"/>
<feature type="region of interest" description="Disordered" evidence="1">
    <location>
        <begin position="261"/>
        <end position="281"/>
    </location>
</feature>
<feature type="region of interest" description="Disordered" evidence="1">
    <location>
        <begin position="1"/>
        <end position="20"/>
    </location>
</feature>
<keyword evidence="4" id="KW-1185">Reference proteome</keyword>
<evidence type="ECO:0000259" key="2">
    <source>
        <dbReference type="Pfam" id="PF26491"/>
    </source>
</evidence>
<dbReference type="EMBL" id="LGUC01000001">
    <property type="protein sequence ID" value="KPN31271.1"/>
    <property type="molecule type" value="Genomic_DNA"/>
</dbReference>
<comment type="caution">
    <text evidence="3">The sequence shown here is derived from an EMBL/GenBank/DDBJ whole genome shotgun (WGS) entry which is preliminary data.</text>
</comment>
<dbReference type="InterPro" id="IPR058885">
    <property type="entry name" value="WHD_halobact"/>
</dbReference>
<evidence type="ECO:0000313" key="3">
    <source>
        <dbReference type="EMBL" id="KPN31271.1"/>
    </source>
</evidence>
<evidence type="ECO:0000256" key="1">
    <source>
        <dbReference type="SAM" id="MobiDB-lite"/>
    </source>
</evidence>
<feature type="compositionally biased region" description="Basic and acidic residues" evidence="1">
    <location>
        <begin position="7"/>
        <end position="16"/>
    </location>
</feature>
<dbReference type="Pfam" id="PF26491">
    <property type="entry name" value="WH_Halo"/>
    <property type="match status" value="1"/>
</dbReference>
<gene>
    <name evidence="3" type="ORF">SY89_02014</name>
</gene>
<feature type="compositionally biased region" description="Low complexity" evidence="1">
    <location>
        <begin position="150"/>
        <end position="167"/>
    </location>
</feature>
<proteinExistence type="predicted"/>
<dbReference type="AlphaFoldDB" id="A0A0P7GR92"/>
<accession>A0A0P7GR92</accession>
<dbReference type="Proteomes" id="UP000050535">
    <property type="component" value="Unassembled WGS sequence"/>
</dbReference>
<protein>
    <recommendedName>
        <fullName evidence="2">Winged helix domain-containing protein</fullName>
    </recommendedName>
</protein>
<feature type="domain" description="Winged helix" evidence="2">
    <location>
        <begin position="213"/>
        <end position="266"/>
    </location>
</feature>
<feature type="compositionally biased region" description="Basic and acidic residues" evidence="1">
    <location>
        <begin position="45"/>
        <end position="80"/>
    </location>
</feature>
<feature type="region of interest" description="Disordered" evidence="1">
    <location>
        <begin position="45"/>
        <end position="217"/>
    </location>
</feature>
<name>A0A0P7GR92_9EURY</name>
<feature type="compositionally biased region" description="Basic and acidic residues" evidence="1">
    <location>
        <begin position="201"/>
        <end position="217"/>
    </location>
</feature>
<dbReference type="RefSeq" id="WP_054583951.1">
    <property type="nucleotide sequence ID" value="NZ_LGUC01000001.1"/>
</dbReference>
<sequence>MTDDTDHDGHAADDRAVSLPLIDSFAALEAELDAKADRIERLEAELDRRYLDPDEHARAGNDAAERTGDATDDTDPRSPGDWEPATDPLEQTEGTTANDGRDRASPTRESTAADDSGLAPVRTACSKQGDPPAVEPTLDPDEPTGVTMEAGSDLTGGSLGSTTDALSARITQPESGSETGASDDAEADAADSTSGTARPDPTADRGERLSRLVRRAERRDADAVIDAFVEGIEALDDVTRAMLAHYRAVGDAAPVDAHVAAGGRASASTPTRATARSGRRA</sequence>
<feature type="compositionally biased region" description="Low complexity" evidence="1">
    <location>
        <begin position="263"/>
        <end position="281"/>
    </location>
</feature>
<organism evidence="3 4">
    <name type="scientific">Halolamina pelagica</name>
    <dbReference type="NCBI Taxonomy" id="699431"/>
    <lineage>
        <taxon>Archaea</taxon>
        <taxon>Methanobacteriati</taxon>
        <taxon>Methanobacteriota</taxon>
        <taxon>Stenosarchaea group</taxon>
        <taxon>Halobacteria</taxon>
        <taxon>Halobacteriales</taxon>
        <taxon>Haloferacaceae</taxon>
    </lineage>
</organism>
<evidence type="ECO:0000313" key="4">
    <source>
        <dbReference type="Proteomes" id="UP000050535"/>
    </source>
</evidence>